<gene>
    <name evidence="2" type="ORF">L2422_06600</name>
</gene>
<sequence>MNIMAAYPTFTYTQIGNMTLSEWKLRMKAHRLSLIEAESLFYQIPFINRAVSATDNDGKYMYSDLKEIGIDLEAQRKELTGEAAEKINKYVELTRRANEARKLAKIQLARKGGN</sequence>
<dbReference type="AlphaFoldDB" id="A0AAP3GXF6"/>
<proteinExistence type="predicted"/>
<evidence type="ECO:0000313" key="3">
    <source>
        <dbReference type="Proteomes" id="UP001213015"/>
    </source>
</evidence>
<reference evidence="2" key="1">
    <citation type="submission" date="2022-01" db="EMBL/GenBank/DDBJ databases">
        <title>VMRC isolate genome collection.</title>
        <authorList>
            <person name="France M."/>
            <person name="Rutt L."/>
            <person name="Humphrys M."/>
            <person name="Ravel J."/>
        </authorList>
    </citation>
    <scope>NUCLEOTIDE SEQUENCE</scope>
    <source>
        <strain evidence="2">C0127B5</strain>
    </source>
</reference>
<dbReference type="Proteomes" id="UP001213015">
    <property type="component" value="Unassembled WGS sequence"/>
</dbReference>
<protein>
    <submittedName>
        <fullName evidence="2">Uncharacterized protein</fullName>
    </submittedName>
</protein>
<keyword evidence="1" id="KW-0175">Coiled coil</keyword>
<evidence type="ECO:0000313" key="2">
    <source>
        <dbReference type="EMBL" id="MCZ3845162.1"/>
    </source>
</evidence>
<dbReference type="EMBL" id="JAKHLF010000011">
    <property type="protein sequence ID" value="MCZ3845162.1"/>
    <property type="molecule type" value="Genomic_DNA"/>
</dbReference>
<dbReference type="RefSeq" id="WP_209315156.1">
    <property type="nucleotide sequence ID" value="NZ_JAAVSE010000003.1"/>
</dbReference>
<feature type="coiled-coil region" evidence="1">
    <location>
        <begin position="76"/>
        <end position="103"/>
    </location>
</feature>
<accession>A0AAP3GXF6</accession>
<organism evidence="2 3">
    <name type="scientific">Lactobacillus mulieris</name>
    <dbReference type="NCBI Taxonomy" id="2508708"/>
    <lineage>
        <taxon>Bacteria</taxon>
        <taxon>Bacillati</taxon>
        <taxon>Bacillota</taxon>
        <taxon>Bacilli</taxon>
        <taxon>Lactobacillales</taxon>
        <taxon>Lactobacillaceae</taxon>
        <taxon>Lactobacillus</taxon>
    </lineage>
</organism>
<evidence type="ECO:0000256" key="1">
    <source>
        <dbReference type="SAM" id="Coils"/>
    </source>
</evidence>
<comment type="caution">
    <text evidence="2">The sequence shown here is derived from an EMBL/GenBank/DDBJ whole genome shotgun (WGS) entry which is preliminary data.</text>
</comment>
<name>A0AAP3GXF6_9LACO</name>